<dbReference type="GO" id="GO:0005886">
    <property type="term" value="C:plasma membrane"/>
    <property type="evidence" value="ECO:0007669"/>
    <property type="project" value="UniProtKB-SubCell"/>
</dbReference>
<feature type="domain" description="ABC3 transporter permease C-terminal" evidence="8">
    <location>
        <begin position="269"/>
        <end position="380"/>
    </location>
</feature>
<name>A0A8E6B1Y4_9BACT</name>
<feature type="transmembrane region" description="Helical" evidence="7">
    <location>
        <begin position="307"/>
        <end position="334"/>
    </location>
</feature>
<dbReference type="Pfam" id="PF12704">
    <property type="entry name" value="MacB_PCD"/>
    <property type="match status" value="1"/>
</dbReference>
<dbReference type="AlphaFoldDB" id="A0A8E6B1Y4"/>
<evidence type="ECO:0000259" key="9">
    <source>
        <dbReference type="Pfam" id="PF12704"/>
    </source>
</evidence>
<comment type="subcellular location">
    <subcellularLocation>
        <location evidence="1">Cell membrane</location>
        <topology evidence="1">Multi-pass membrane protein</topology>
    </subcellularLocation>
</comment>
<evidence type="ECO:0000256" key="5">
    <source>
        <dbReference type="ARBA" id="ARBA00022989"/>
    </source>
</evidence>
<dbReference type="PANTHER" id="PTHR43738">
    <property type="entry name" value="ABC TRANSPORTER, MEMBRANE PROTEIN"/>
    <property type="match status" value="1"/>
</dbReference>
<keyword evidence="2" id="KW-0813">Transport</keyword>
<evidence type="ECO:0000256" key="7">
    <source>
        <dbReference type="SAM" id="Phobius"/>
    </source>
</evidence>
<evidence type="ECO:0000256" key="2">
    <source>
        <dbReference type="ARBA" id="ARBA00022448"/>
    </source>
</evidence>
<gene>
    <name evidence="10" type="ORF">KIH39_16185</name>
</gene>
<evidence type="ECO:0000259" key="8">
    <source>
        <dbReference type="Pfam" id="PF02687"/>
    </source>
</evidence>
<dbReference type="PANTHER" id="PTHR43738:SF1">
    <property type="entry name" value="HEMIN TRANSPORT SYSTEM PERMEASE PROTEIN HRTB-RELATED"/>
    <property type="match status" value="1"/>
</dbReference>
<feature type="domain" description="MacB-like periplasmic core" evidence="9">
    <location>
        <begin position="17"/>
        <end position="234"/>
    </location>
</feature>
<proteinExistence type="predicted"/>
<feature type="transmembrane region" description="Helical" evidence="7">
    <location>
        <begin position="346"/>
        <end position="370"/>
    </location>
</feature>
<accession>A0A8E6B1Y4</accession>
<dbReference type="InterPro" id="IPR051125">
    <property type="entry name" value="ABC-4/HrtB_transporter"/>
</dbReference>
<sequence>MIWLALKMLTGDRAKYLGIIFGVTFASLLMAHQISIFISLMARTTSVIRDVREADIWVMDPNTRYIDEALPLADTDVDRVRSVAGVEWAVRLFKGSIRARLAQGNEQGVKGDFRQVILIGVDDNSLIGLPRTLVMGDIADLKKPDAVIVDTIGYNYLWPGQPFRLGQVLEMNDCRAVVVGICEANPPFLSNAIFYTRYSNALNFAPPERRLLTFLVVKAQEGVNHNDLCQRIQQQTRLKAVTQEAFCWETIQFYLSSTGIPVNFGITVMLGFVVGVAIAGQTFYLFTLENLKQFGALKAMGLSNLRIIGMILTQGFTVGCIGYGLGMGLAAIFFEGTGGVPALKGFHMYWEIMLIAAGAVTVIVVLASLLSIRKVLFLEPAVVFR</sequence>
<feature type="transmembrane region" description="Helical" evidence="7">
    <location>
        <begin position="16"/>
        <end position="42"/>
    </location>
</feature>
<dbReference type="InterPro" id="IPR003838">
    <property type="entry name" value="ABC3_permease_C"/>
</dbReference>
<keyword evidence="6 7" id="KW-0472">Membrane</keyword>
<dbReference type="EMBL" id="CP074694">
    <property type="protein sequence ID" value="QVL30388.1"/>
    <property type="molecule type" value="Genomic_DNA"/>
</dbReference>
<keyword evidence="3" id="KW-1003">Cell membrane</keyword>
<dbReference type="InterPro" id="IPR025857">
    <property type="entry name" value="MacB_PCD"/>
</dbReference>
<dbReference type="Pfam" id="PF02687">
    <property type="entry name" value="FtsX"/>
    <property type="match status" value="1"/>
</dbReference>
<organism evidence="10 11">
    <name type="scientific">Telmatocola sphagniphila</name>
    <dbReference type="NCBI Taxonomy" id="1123043"/>
    <lineage>
        <taxon>Bacteria</taxon>
        <taxon>Pseudomonadati</taxon>
        <taxon>Planctomycetota</taxon>
        <taxon>Planctomycetia</taxon>
        <taxon>Gemmatales</taxon>
        <taxon>Gemmataceae</taxon>
    </lineage>
</organism>
<reference evidence="10" key="1">
    <citation type="submission" date="2021-05" db="EMBL/GenBank/DDBJ databases">
        <title>Complete genome sequence of the cellulolytic planctomycete Telmatocola sphagniphila SP2T and characterization of the first cellulase from planctomycetes.</title>
        <authorList>
            <person name="Rakitin A.L."/>
            <person name="Beletsky A.V."/>
            <person name="Naumoff D.G."/>
            <person name="Kulichevskaya I.S."/>
            <person name="Mardanov A.V."/>
            <person name="Ravin N.V."/>
            <person name="Dedysh S.N."/>
        </authorList>
    </citation>
    <scope>NUCLEOTIDE SEQUENCE</scope>
    <source>
        <strain evidence="10">SP2T</strain>
    </source>
</reference>
<evidence type="ECO:0000256" key="1">
    <source>
        <dbReference type="ARBA" id="ARBA00004651"/>
    </source>
</evidence>
<dbReference type="Proteomes" id="UP000676194">
    <property type="component" value="Chromosome"/>
</dbReference>
<keyword evidence="5 7" id="KW-1133">Transmembrane helix</keyword>
<evidence type="ECO:0000313" key="10">
    <source>
        <dbReference type="EMBL" id="QVL30388.1"/>
    </source>
</evidence>
<evidence type="ECO:0000256" key="6">
    <source>
        <dbReference type="ARBA" id="ARBA00023136"/>
    </source>
</evidence>
<dbReference type="RefSeq" id="WP_213494259.1">
    <property type="nucleotide sequence ID" value="NZ_CP074694.1"/>
</dbReference>
<evidence type="ECO:0000313" key="11">
    <source>
        <dbReference type="Proteomes" id="UP000676194"/>
    </source>
</evidence>
<evidence type="ECO:0000256" key="4">
    <source>
        <dbReference type="ARBA" id="ARBA00022692"/>
    </source>
</evidence>
<evidence type="ECO:0000256" key="3">
    <source>
        <dbReference type="ARBA" id="ARBA00022475"/>
    </source>
</evidence>
<keyword evidence="11" id="KW-1185">Reference proteome</keyword>
<dbReference type="KEGG" id="tsph:KIH39_16185"/>
<protein>
    <submittedName>
        <fullName evidence="10">FtsX-like permease family protein</fullName>
    </submittedName>
</protein>
<feature type="transmembrane region" description="Helical" evidence="7">
    <location>
        <begin position="264"/>
        <end position="286"/>
    </location>
</feature>
<keyword evidence="4 7" id="KW-0812">Transmembrane</keyword>